<keyword evidence="1" id="KW-0812">Transmembrane</keyword>
<sequence length="57" mass="6743">MQKIYSKLKFCLTEKHTLIRATVKYKSIVTVTQFIFCWFGSVVQCIVFEIQHLSLML</sequence>
<reference evidence="2" key="1">
    <citation type="submission" date="2014-11" db="EMBL/GenBank/DDBJ databases">
        <authorList>
            <person name="Amaro Gonzalez C."/>
        </authorList>
    </citation>
    <scope>NUCLEOTIDE SEQUENCE</scope>
</reference>
<proteinExistence type="predicted"/>
<accession>A0A0E9X0K0</accession>
<feature type="transmembrane region" description="Helical" evidence="1">
    <location>
        <begin position="28"/>
        <end position="50"/>
    </location>
</feature>
<protein>
    <submittedName>
        <fullName evidence="2">Uncharacterized protein</fullName>
    </submittedName>
</protein>
<reference evidence="2" key="2">
    <citation type="journal article" date="2015" name="Fish Shellfish Immunol.">
        <title>Early steps in the European eel (Anguilla anguilla)-Vibrio vulnificus interaction in the gills: Role of the RtxA13 toxin.</title>
        <authorList>
            <person name="Callol A."/>
            <person name="Pajuelo D."/>
            <person name="Ebbesson L."/>
            <person name="Teles M."/>
            <person name="MacKenzie S."/>
            <person name="Amaro C."/>
        </authorList>
    </citation>
    <scope>NUCLEOTIDE SEQUENCE</scope>
</reference>
<dbReference type="EMBL" id="GBXM01012448">
    <property type="protein sequence ID" value="JAH96129.1"/>
    <property type="molecule type" value="Transcribed_RNA"/>
</dbReference>
<evidence type="ECO:0000256" key="1">
    <source>
        <dbReference type="SAM" id="Phobius"/>
    </source>
</evidence>
<evidence type="ECO:0000313" key="2">
    <source>
        <dbReference type="EMBL" id="JAH96129.1"/>
    </source>
</evidence>
<keyword evidence="1" id="KW-0472">Membrane</keyword>
<organism evidence="2">
    <name type="scientific">Anguilla anguilla</name>
    <name type="common">European freshwater eel</name>
    <name type="synonym">Muraena anguilla</name>
    <dbReference type="NCBI Taxonomy" id="7936"/>
    <lineage>
        <taxon>Eukaryota</taxon>
        <taxon>Metazoa</taxon>
        <taxon>Chordata</taxon>
        <taxon>Craniata</taxon>
        <taxon>Vertebrata</taxon>
        <taxon>Euteleostomi</taxon>
        <taxon>Actinopterygii</taxon>
        <taxon>Neopterygii</taxon>
        <taxon>Teleostei</taxon>
        <taxon>Anguilliformes</taxon>
        <taxon>Anguillidae</taxon>
        <taxon>Anguilla</taxon>
    </lineage>
</organism>
<dbReference type="AlphaFoldDB" id="A0A0E9X0K0"/>
<keyword evidence="1" id="KW-1133">Transmembrane helix</keyword>
<name>A0A0E9X0K0_ANGAN</name>